<comment type="pathway">
    <text evidence="3">Glycan metabolism; heparan sulfate biosynthesis.</text>
</comment>
<evidence type="ECO:0000256" key="18">
    <source>
        <dbReference type="PIRSR" id="PIRSR637359-1"/>
    </source>
</evidence>
<evidence type="ECO:0000256" key="16">
    <source>
        <dbReference type="ARBA" id="ARBA00046357"/>
    </source>
</evidence>
<dbReference type="GO" id="GO:0000139">
    <property type="term" value="C:Golgi membrane"/>
    <property type="evidence" value="ECO:0007669"/>
    <property type="project" value="UniProtKB-SubCell"/>
</dbReference>
<keyword evidence="8" id="KW-0378">Hydrolase</keyword>
<feature type="domain" description="Matrin-type" evidence="22">
    <location>
        <begin position="963"/>
        <end position="995"/>
    </location>
</feature>
<evidence type="ECO:0000256" key="12">
    <source>
        <dbReference type="ARBA" id="ARBA00023180"/>
    </source>
</evidence>
<evidence type="ECO:0000256" key="14">
    <source>
        <dbReference type="ARBA" id="ARBA00023268"/>
    </source>
</evidence>
<evidence type="ECO:0000256" key="5">
    <source>
        <dbReference type="ARBA" id="ARBA00022679"/>
    </source>
</evidence>
<dbReference type="InterPro" id="IPR021930">
    <property type="entry name" value="Heparan_SO4_deacetylase_dom"/>
</dbReference>
<name>A0A915MG43_MELJA</name>
<reference evidence="24" key="1">
    <citation type="submission" date="2022-11" db="UniProtKB">
        <authorList>
            <consortium name="WormBaseParasite"/>
        </authorList>
    </citation>
    <scope>IDENTIFICATION</scope>
</reference>
<dbReference type="FunFam" id="3.30.160.60:FF:000059">
    <property type="entry name" value="U1 small nuclear ribonucleoprotein C"/>
    <property type="match status" value="1"/>
</dbReference>
<evidence type="ECO:0000256" key="1">
    <source>
        <dbReference type="ARBA" id="ARBA00004123"/>
    </source>
</evidence>
<dbReference type="Gene3D" id="3.10.450.320">
    <property type="entry name" value="Mitochondrial import inner membrane translocase subunit Tim21"/>
    <property type="match status" value="1"/>
</dbReference>
<dbReference type="Pfam" id="PF12062">
    <property type="entry name" value="HSNSD-CE"/>
    <property type="match status" value="1"/>
</dbReference>
<keyword evidence="13 17" id="KW-0539">Nucleus</keyword>
<dbReference type="GO" id="GO:0030627">
    <property type="term" value="F:pre-mRNA 5'-splice site binding"/>
    <property type="evidence" value="ECO:0007669"/>
    <property type="project" value="InterPro"/>
</dbReference>
<evidence type="ECO:0000256" key="9">
    <source>
        <dbReference type="ARBA" id="ARBA00022833"/>
    </source>
</evidence>
<feature type="binding site" evidence="19">
    <location>
        <position position="955"/>
    </location>
    <ligand>
        <name>3'-phosphoadenylyl sulfate</name>
        <dbReference type="ChEBI" id="CHEBI:58339"/>
    </ligand>
</feature>
<dbReference type="GO" id="GO:0019213">
    <property type="term" value="F:deacetylase activity"/>
    <property type="evidence" value="ECO:0007669"/>
    <property type="project" value="TreeGrafter"/>
</dbReference>
<evidence type="ECO:0000256" key="2">
    <source>
        <dbReference type="ARBA" id="ARBA00004841"/>
    </source>
</evidence>
<dbReference type="Pfam" id="PF00685">
    <property type="entry name" value="Sulfotransfer_1"/>
    <property type="match status" value="1"/>
</dbReference>
<evidence type="ECO:0000259" key="22">
    <source>
        <dbReference type="PROSITE" id="PS50171"/>
    </source>
</evidence>
<keyword evidence="6 17" id="KW-0479">Metal-binding</keyword>
<dbReference type="GO" id="GO:0030619">
    <property type="term" value="F:U1 snRNA binding"/>
    <property type="evidence" value="ECO:0007669"/>
    <property type="project" value="UniProtKB-UniRule"/>
</dbReference>
<dbReference type="GO" id="GO:0030150">
    <property type="term" value="P:protein import into mitochondrial matrix"/>
    <property type="evidence" value="ECO:0007669"/>
    <property type="project" value="InterPro"/>
</dbReference>
<dbReference type="Pfam" id="PF08294">
    <property type="entry name" value="TIM21"/>
    <property type="match status" value="1"/>
</dbReference>
<dbReference type="GO" id="GO:0003729">
    <property type="term" value="F:mRNA binding"/>
    <property type="evidence" value="ECO:0007669"/>
    <property type="project" value="UniProtKB-UniRule"/>
</dbReference>
<evidence type="ECO:0000256" key="21">
    <source>
        <dbReference type="SAM" id="Phobius"/>
    </source>
</evidence>
<keyword evidence="15 17" id="KW-0687">Ribonucleoprotein</keyword>
<dbReference type="WBParaSite" id="scaffold35747_cov404.g22665">
    <property type="protein sequence ID" value="scaffold35747_cov404.g22665"/>
    <property type="gene ID" value="scaffold35747_cov404.g22665"/>
</dbReference>
<proteinExistence type="inferred from homology"/>
<dbReference type="Gene3D" id="3.40.50.300">
    <property type="entry name" value="P-loop containing nucleotide triphosphate hydrolases"/>
    <property type="match status" value="1"/>
</dbReference>
<sequence length="1118" mass="127603">MAPRAPQFGAPQLSGPKALDDTQKRESTLMEQDTPLSALKPLNRDDLQERVEFICKDIVTHCLRLLNKNRSVVLGLAELITIFAEDHLARSWVDDEFIGLLINELSIELDKLSSGEQKKDDEYVFMISLVRTDLQVLCRIGANSLSICGRPYVNSKLLLNSNFQTSTMVRLYSNKNEIKTTKNISKEIAEPERSYLEDILDESEEKPKTTGQKVKRAAETSFYVSVGLASLAVLSGLVYLLVKELFSFSSPNGVYRDAFKRVKKDDRCFELFGEGLKAHGETSGRGRRRHIANQRFEKDGQQRLRIMFHLKGDKANGKVHAEVANIDGKWDYSGKRTRKNFGEFEAFGGLSVKTVSFSSNSPIRKIGKDGCEYYFSETEQTGWTLFKEVLPNSILEATTSEGEILYPAFIFNEGIHAIFGAKPEHWLVYIALLDTINYFAPNIYSENLERFIQIDIDDVFVGASGSLFTANDIRALINLQEELRNSIDNFTFSLGFSGYFFRHGSDAEVEGNDFLVANAKNFNWFPHMWRHNHAHEHSSDYLLALMAQNKFFAENYEIPTKLSYAIAPIHSGVYPVYQPLFDGWKRIWNISVTSTEEYPHYSPSSQRRGFIYGNISVLPRQTCGLFTHTHYFHAYPGGINNFLNGIYGGAVFKTLLLNKFSIFMTHQQNFANDRLGSFTFLNLINFVKCWTNLKLRWIEPVEMAKRYFEKFKNEEILLYTNFCTDKRHIRMLPVNISCDKFQHLPNLIILGPQKTGTTALSMFLQIHPNISTNSPIPGYFEELQFFAGPNYNKGIDWYVENFVSNESPLPSLIHFEKSANYFDNPKSPAAISALLPNAKLIVVFSDPIRRAYSWYKHMQAKNDFVAIKYSAEEVFIGNSTETDHLKRRSLLPGLYAQHIENWFDFFPPSNFLFVDGDKLRNEPYLVLRDLFNKLELPIVDNLSNRLKFSQKKGFYCIKKMPKYYCDYCDAFLTHDSPSVRKTHNSGRKHKENVRHFYQAWMEEQAQKLIDATTKAFTSQRMMAPNMIPPIAPAGMMPRPFLMPPMGMLRPPIMPPNSSGFFMPPVPTTGFSIANPGMPTGMPRIPIPHMPMPPTTTGSGGESGGQPQLRTQIKMQPPE</sequence>
<dbReference type="PANTHER" id="PTHR10605">
    <property type="entry name" value="HEPARAN SULFATE SULFOTRANSFERASE"/>
    <property type="match status" value="1"/>
</dbReference>
<dbReference type="Proteomes" id="UP000887561">
    <property type="component" value="Unplaced"/>
</dbReference>
<evidence type="ECO:0000256" key="11">
    <source>
        <dbReference type="ARBA" id="ARBA00023157"/>
    </source>
</evidence>
<evidence type="ECO:0000256" key="4">
    <source>
        <dbReference type="ARBA" id="ARBA00010420"/>
    </source>
</evidence>
<organism evidence="23 24">
    <name type="scientific">Meloidogyne javanica</name>
    <name type="common">Root-knot nematode worm</name>
    <dbReference type="NCBI Taxonomy" id="6303"/>
    <lineage>
        <taxon>Eukaryota</taxon>
        <taxon>Metazoa</taxon>
        <taxon>Ecdysozoa</taxon>
        <taxon>Nematoda</taxon>
        <taxon>Chromadorea</taxon>
        <taxon>Rhabditida</taxon>
        <taxon>Tylenchina</taxon>
        <taxon>Tylenchomorpha</taxon>
        <taxon>Tylenchoidea</taxon>
        <taxon>Meloidogynidae</taxon>
        <taxon>Meloidogyninae</taxon>
        <taxon>Meloidogyne</taxon>
        <taxon>Meloidogyne incognita group</taxon>
    </lineage>
</organism>
<evidence type="ECO:0000313" key="24">
    <source>
        <dbReference type="WBParaSite" id="scaffold35747_cov404.g22665"/>
    </source>
</evidence>
<feature type="binding site" evidence="19">
    <location>
        <position position="853"/>
    </location>
    <ligand>
        <name>3'-phosphoadenylyl sulfate</name>
        <dbReference type="ChEBI" id="CHEBI:58339"/>
    </ligand>
</feature>
<dbReference type="GO" id="GO:0015016">
    <property type="term" value="F:heparan sulfate N-sulfotransferase activity"/>
    <property type="evidence" value="ECO:0007669"/>
    <property type="project" value="InterPro"/>
</dbReference>
<dbReference type="InterPro" id="IPR013261">
    <property type="entry name" value="Tim21"/>
</dbReference>
<evidence type="ECO:0000256" key="20">
    <source>
        <dbReference type="SAM" id="MobiDB-lite"/>
    </source>
</evidence>
<protein>
    <recommendedName>
        <fullName evidence="17">U1 small nuclear ribonucleoprotein C</fullName>
        <shortName evidence="17">U1 snRNP C</shortName>
        <shortName evidence="17">U1-C</shortName>
        <shortName evidence="17">U1C</shortName>
    </recommendedName>
</protein>
<accession>A0A915MG43</accession>
<dbReference type="InterPro" id="IPR000863">
    <property type="entry name" value="Sulfotransferase_dom"/>
</dbReference>
<dbReference type="GO" id="GO:0016787">
    <property type="term" value="F:hydrolase activity"/>
    <property type="evidence" value="ECO:0007669"/>
    <property type="project" value="UniProtKB-KW"/>
</dbReference>
<dbReference type="InterPro" id="IPR003604">
    <property type="entry name" value="Matrin/U1-like-C_Znf_C2H2"/>
</dbReference>
<feature type="transmembrane region" description="Helical" evidence="21">
    <location>
        <begin position="222"/>
        <end position="242"/>
    </location>
</feature>
<dbReference type="GO" id="GO:0005744">
    <property type="term" value="C:TIM23 mitochondrial import inner membrane translocase complex"/>
    <property type="evidence" value="ECO:0007669"/>
    <property type="project" value="InterPro"/>
</dbReference>
<dbReference type="InterPro" id="IPR000690">
    <property type="entry name" value="Matrin/U1-C_Znf_C2H2"/>
</dbReference>
<dbReference type="GO" id="GO:0000387">
    <property type="term" value="P:spliceosomal snRNP assembly"/>
    <property type="evidence" value="ECO:0007669"/>
    <property type="project" value="UniProtKB-UniRule"/>
</dbReference>
<comment type="similarity">
    <text evidence="17">Belongs to the U1 small nuclear ribonucleoprotein C family.</text>
</comment>
<comment type="subunit">
    <text evidence="17">U1 snRNP is composed of the 7 core Sm proteins B/B', D1, D2, D3, E, F and G that assemble in a heptameric protein ring on the Sm site of the small nuclear RNA to form the core snRNP, and at least 3 U1 snRNP-specific proteins U1-70K, U1-A and U1-C. U1-C interacts with U1 snRNA and the 5' splice-site region of the pre-mRNA.</text>
</comment>
<dbReference type="SUPFAM" id="SSF52540">
    <property type="entry name" value="P-loop containing nucleoside triphosphate hydrolases"/>
    <property type="match status" value="1"/>
</dbReference>
<keyword evidence="12" id="KW-0325">Glycoprotein</keyword>
<dbReference type="GO" id="GO:0008270">
    <property type="term" value="F:zinc ion binding"/>
    <property type="evidence" value="ECO:0007669"/>
    <property type="project" value="UniProtKB-UniRule"/>
</dbReference>
<dbReference type="InterPro" id="IPR036236">
    <property type="entry name" value="Znf_C2H2_sf"/>
</dbReference>
<comment type="pathway">
    <text evidence="2">Glycan metabolism; heparin biosynthesis.</text>
</comment>
<keyword evidence="11" id="KW-1015">Disulfide bond</keyword>
<dbReference type="PROSITE" id="PS50171">
    <property type="entry name" value="ZF_MATRIN"/>
    <property type="match status" value="1"/>
</dbReference>
<dbReference type="SUPFAM" id="SSF57667">
    <property type="entry name" value="beta-beta-alpha zinc fingers"/>
    <property type="match status" value="1"/>
</dbReference>
<keyword evidence="9 17" id="KW-0862">Zinc</keyword>
<dbReference type="GO" id="GO:0005685">
    <property type="term" value="C:U1 snRNP"/>
    <property type="evidence" value="ECO:0007669"/>
    <property type="project" value="UniProtKB-UniRule"/>
</dbReference>
<dbReference type="AlphaFoldDB" id="A0A915MG43"/>
<evidence type="ECO:0000256" key="13">
    <source>
        <dbReference type="ARBA" id="ARBA00023242"/>
    </source>
</evidence>
<dbReference type="PANTHER" id="PTHR10605:SF56">
    <property type="entry name" value="BIFUNCTIONAL HEPARAN SULFATE N-DEACETYLASE_N-SULFOTRANSFERASE"/>
    <property type="match status" value="1"/>
</dbReference>
<evidence type="ECO:0000256" key="8">
    <source>
        <dbReference type="ARBA" id="ARBA00022801"/>
    </source>
</evidence>
<keyword evidence="7 17" id="KW-0863">Zinc-finger</keyword>
<dbReference type="GO" id="GO:0071004">
    <property type="term" value="C:U2-type prespliceosome"/>
    <property type="evidence" value="ECO:0007669"/>
    <property type="project" value="UniProtKB-UniRule"/>
</dbReference>
<comment type="function">
    <text evidence="17">Component of the spliceosomal U1 snRNP, which is essential for recognition of the pre-mRNA 5' splice-site and the subsequent assembly of the spliceosome. U1-C is directly involved in initial 5' splice-site recognition for both constitutive and regulated alternative splicing. The interaction with the 5' splice-site seems to precede base-pairing between the pre-mRNA and the U1 snRNA. Stimulates commitment or early (E) complex formation by stabilizing the base pairing of the 5' end of the U1 snRNA and the 5' splice-site region.</text>
</comment>
<dbReference type="InterPro" id="IPR037359">
    <property type="entry name" value="NST/OST"/>
</dbReference>
<feature type="compositionally biased region" description="Basic and acidic residues" evidence="20">
    <location>
        <begin position="18"/>
        <end position="28"/>
    </location>
</feature>
<evidence type="ECO:0000256" key="7">
    <source>
        <dbReference type="ARBA" id="ARBA00022771"/>
    </source>
</evidence>
<dbReference type="HAMAP" id="MF_03153">
    <property type="entry name" value="U1_C"/>
    <property type="match status" value="1"/>
</dbReference>
<comment type="subunit">
    <text evidence="16">Component of the U1 snRNP. The U1 snRNP is composed of the U1 snRNA and the 7 core Sm proteins SNRPB, SNRPD1, SNRPD2, SNRPD3, SNRPE, SNRPF and SNRPG that assemble in a heptameric protein ring on the Sm site of the small nuclear RNA to form the core snRNP, and at least 3 U1 snRNP-specific proteins SNRNP70/U1-70K, SNRPA/U1-A and SNRPC/U1-C. SNRPC/U1-C interacts with U1 snRNA and the 5' splice-site region of the pre-mRNA. Interacts (via N-terminus) with TIA1 (via C-terminus); thereby promoting spliceosomal U1 snRNP recruitment to 5' splice sites.</text>
</comment>
<keyword evidence="21" id="KW-1133">Transmembrane helix</keyword>
<feature type="active site" description="For sulfotransferase activity" evidence="18">
    <location>
        <position position="754"/>
    </location>
</feature>
<evidence type="ECO:0000256" key="15">
    <source>
        <dbReference type="ARBA" id="ARBA00023274"/>
    </source>
</evidence>
<comment type="similarity">
    <text evidence="4">Belongs to the sulfotransferase 1 family. NDST subfamily.</text>
</comment>
<dbReference type="GO" id="GO:0000243">
    <property type="term" value="C:commitment complex"/>
    <property type="evidence" value="ECO:0007669"/>
    <property type="project" value="UniProtKB-UniRule"/>
</dbReference>
<feature type="region of interest" description="Disordered" evidence="20">
    <location>
        <begin position="1090"/>
        <end position="1118"/>
    </location>
</feature>
<evidence type="ECO:0000313" key="23">
    <source>
        <dbReference type="Proteomes" id="UP000887561"/>
    </source>
</evidence>
<dbReference type="SMART" id="SM00451">
    <property type="entry name" value="ZnF_U1"/>
    <property type="match status" value="1"/>
</dbReference>
<evidence type="ECO:0000256" key="17">
    <source>
        <dbReference type="HAMAP-Rule" id="MF_03153"/>
    </source>
</evidence>
<keyword evidence="10 17" id="KW-0694">RNA-binding</keyword>
<evidence type="ECO:0000256" key="6">
    <source>
        <dbReference type="ARBA" id="ARBA00022723"/>
    </source>
</evidence>
<comment type="subcellular location">
    <subcellularLocation>
        <location evidence="1 17">Nucleus</location>
    </subcellularLocation>
</comment>
<feature type="compositionally biased region" description="Polar residues" evidence="20">
    <location>
        <begin position="1105"/>
        <end position="1118"/>
    </location>
</feature>
<keyword evidence="23" id="KW-1185">Reference proteome</keyword>
<keyword evidence="21" id="KW-0812">Transmembrane</keyword>
<feature type="region of interest" description="Disordered" evidence="20">
    <location>
        <begin position="1"/>
        <end position="35"/>
    </location>
</feature>
<keyword evidence="5" id="KW-0808">Transferase</keyword>
<keyword evidence="14" id="KW-0511">Multifunctional enzyme</keyword>
<dbReference type="InterPro" id="IPR038552">
    <property type="entry name" value="Tim21_IMS_sf"/>
</dbReference>
<dbReference type="GO" id="GO:0000395">
    <property type="term" value="P:mRNA 5'-splice site recognition"/>
    <property type="evidence" value="ECO:0007669"/>
    <property type="project" value="UniProtKB-UniRule"/>
</dbReference>
<evidence type="ECO:0000256" key="19">
    <source>
        <dbReference type="PIRSR" id="PIRSR637359-2"/>
    </source>
</evidence>
<dbReference type="InterPro" id="IPR027417">
    <property type="entry name" value="P-loop_NTPase"/>
</dbReference>
<evidence type="ECO:0000256" key="10">
    <source>
        <dbReference type="ARBA" id="ARBA00022884"/>
    </source>
</evidence>
<dbReference type="InterPro" id="IPR017340">
    <property type="entry name" value="U1_snRNP-C"/>
</dbReference>
<evidence type="ECO:0000256" key="3">
    <source>
        <dbReference type="ARBA" id="ARBA00005093"/>
    </source>
</evidence>
<keyword evidence="21" id="KW-0472">Membrane</keyword>